<gene>
    <name evidence="3" type="ORF">METZ01_LOCUS82703</name>
</gene>
<sequence length="132" mass="15150">MKKLILLLLLFFGFIGFSYGGGDDRDLQEFLNNSAEQVKEDSNSSIESTQEKASQALENKDEDSNKLVEELERQSQENEKTINGTTGNDKEDKRTTIEAFKEDYIEVFQGGFMTLFVFILIIMIIALNFFRK</sequence>
<evidence type="ECO:0000256" key="2">
    <source>
        <dbReference type="SAM" id="Phobius"/>
    </source>
</evidence>
<accession>A0A381UNV8</accession>
<organism evidence="3">
    <name type="scientific">marine metagenome</name>
    <dbReference type="NCBI Taxonomy" id="408172"/>
    <lineage>
        <taxon>unclassified sequences</taxon>
        <taxon>metagenomes</taxon>
        <taxon>ecological metagenomes</taxon>
    </lineage>
</organism>
<evidence type="ECO:0000313" key="3">
    <source>
        <dbReference type="EMBL" id="SVA29849.1"/>
    </source>
</evidence>
<keyword evidence="2" id="KW-0472">Membrane</keyword>
<dbReference type="EMBL" id="UINC01006821">
    <property type="protein sequence ID" value="SVA29849.1"/>
    <property type="molecule type" value="Genomic_DNA"/>
</dbReference>
<feature type="compositionally biased region" description="Basic and acidic residues" evidence="1">
    <location>
        <begin position="58"/>
        <end position="80"/>
    </location>
</feature>
<dbReference type="AlphaFoldDB" id="A0A381UNV8"/>
<reference evidence="3" key="1">
    <citation type="submission" date="2018-05" db="EMBL/GenBank/DDBJ databases">
        <authorList>
            <person name="Lanie J.A."/>
            <person name="Ng W.-L."/>
            <person name="Kazmierczak K.M."/>
            <person name="Andrzejewski T.M."/>
            <person name="Davidsen T.M."/>
            <person name="Wayne K.J."/>
            <person name="Tettelin H."/>
            <person name="Glass J.I."/>
            <person name="Rusch D."/>
            <person name="Podicherti R."/>
            <person name="Tsui H.-C.T."/>
            <person name="Winkler M.E."/>
        </authorList>
    </citation>
    <scope>NUCLEOTIDE SEQUENCE</scope>
</reference>
<feature type="transmembrane region" description="Helical" evidence="2">
    <location>
        <begin position="110"/>
        <end position="130"/>
    </location>
</feature>
<name>A0A381UNV8_9ZZZZ</name>
<evidence type="ECO:0000256" key="1">
    <source>
        <dbReference type="SAM" id="MobiDB-lite"/>
    </source>
</evidence>
<feature type="compositionally biased region" description="Polar residues" evidence="1">
    <location>
        <begin position="43"/>
        <end position="57"/>
    </location>
</feature>
<protein>
    <submittedName>
        <fullName evidence="3">Uncharacterized protein</fullName>
    </submittedName>
</protein>
<keyword evidence="2" id="KW-1133">Transmembrane helix</keyword>
<proteinExistence type="predicted"/>
<keyword evidence="2" id="KW-0812">Transmembrane</keyword>
<feature type="region of interest" description="Disordered" evidence="1">
    <location>
        <begin position="38"/>
        <end position="93"/>
    </location>
</feature>